<gene>
    <name evidence="4" type="ORF">E2L08_15060</name>
</gene>
<comment type="caution">
    <text evidence="4">The sequence shown here is derived from an EMBL/GenBank/DDBJ whole genome shotgun (WGS) entry which is preliminary data.</text>
</comment>
<dbReference type="Proteomes" id="UP000295701">
    <property type="component" value="Unassembled WGS sequence"/>
</dbReference>
<evidence type="ECO:0000256" key="2">
    <source>
        <dbReference type="SAM" id="MobiDB-lite"/>
    </source>
</evidence>
<organism evidence="4 5">
    <name type="scientific">Palleronia sediminis</name>
    <dbReference type="NCBI Taxonomy" id="2547833"/>
    <lineage>
        <taxon>Bacteria</taxon>
        <taxon>Pseudomonadati</taxon>
        <taxon>Pseudomonadota</taxon>
        <taxon>Alphaproteobacteria</taxon>
        <taxon>Rhodobacterales</taxon>
        <taxon>Roseobacteraceae</taxon>
        <taxon>Palleronia</taxon>
    </lineage>
</organism>
<dbReference type="AlphaFoldDB" id="A0A4R5ZVX8"/>
<evidence type="ECO:0000313" key="5">
    <source>
        <dbReference type="Proteomes" id="UP000295701"/>
    </source>
</evidence>
<feature type="region of interest" description="Disordered" evidence="2">
    <location>
        <begin position="119"/>
        <end position="138"/>
    </location>
</feature>
<dbReference type="OrthoDB" id="7659420at2"/>
<name>A0A4R5ZVX8_9RHOB</name>
<dbReference type="EMBL" id="SNAA01000021">
    <property type="protein sequence ID" value="TDL75231.1"/>
    <property type="molecule type" value="Genomic_DNA"/>
</dbReference>
<keyword evidence="1" id="KW-0175">Coiled coil</keyword>
<feature type="coiled-coil region" evidence="1">
    <location>
        <begin position="192"/>
        <end position="246"/>
    </location>
</feature>
<proteinExistence type="predicted"/>
<sequence>MATSEETATDDNKTRDSLGAEGDAPDRGPTSETPEDDRARPAPATVGTGGFAAILLGGFLAGAIGYLVAYYTEFGLFEVAEDDSATAALDEISGQIGTQADRIAALETSLEEAARAAEADAAQREADSTAAIEPVPETPDYTDAIAAIESALGGVGGELEDLADRVAGLETTATLSTGTDAPATEGGDTQAADALRAQIDELAGSLSTLNARIDSLPEPADYDDEIAEIEDRIAALDTRVSEQSDAISQARADAKAETARIATQGALAEINAALGTGEPYASAVSSLDAASDVGLPDGLTAPADAGVATLRELQAAFPDAARDALPAAIGATAGDGAIDRFGAFLRAQTNARSTSEREGDGPDAILSRAEARVNDGDLAAALDEIDALPPEGQEAMSDWVDRARTRLDAVSAFESLSQSLNTN</sequence>
<dbReference type="RefSeq" id="WP_133397926.1">
    <property type="nucleotide sequence ID" value="NZ_SNAA01000021.1"/>
</dbReference>
<keyword evidence="3" id="KW-0812">Transmembrane</keyword>
<keyword evidence="3" id="KW-1133">Transmembrane helix</keyword>
<feature type="region of interest" description="Disordered" evidence="2">
    <location>
        <begin position="1"/>
        <end position="44"/>
    </location>
</feature>
<keyword evidence="5" id="KW-1185">Reference proteome</keyword>
<evidence type="ECO:0000313" key="4">
    <source>
        <dbReference type="EMBL" id="TDL75231.1"/>
    </source>
</evidence>
<feature type="transmembrane region" description="Helical" evidence="3">
    <location>
        <begin position="50"/>
        <end position="71"/>
    </location>
</feature>
<accession>A0A4R5ZVX8</accession>
<evidence type="ECO:0000256" key="3">
    <source>
        <dbReference type="SAM" id="Phobius"/>
    </source>
</evidence>
<evidence type="ECO:0000256" key="1">
    <source>
        <dbReference type="SAM" id="Coils"/>
    </source>
</evidence>
<protein>
    <recommendedName>
        <fullName evidence="6">Mitochondrial inner membrane protein</fullName>
    </recommendedName>
</protein>
<dbReference type="Gene3D" id="1.10.287.1490">
    <property type="match status" value="1"/>
</dbReference>
<keyword evidence="3" id="KW-0472">Membrane</keyword>
<evidence type="ECO:0008006" key="6">
    <source>
        <dbReference type="Google" id="ProtNLM"/>
    </source>
</evidence>
<reference evidence="4 5" key="1">
    <citation type="submission" date="2019-03" db="EMBL/GenBank/DDBJ databases">
        <title>Primorskyibacter sp. SS33 isolated from sediments.</title>
        <authorList>
            <person name="Xunke S."/>
        </authorList>
    </citation>
    <scope>NUCLEOTIDE SEQUENCE [LARGE SCALE GENOMIC DNA]</scope>
    <source>
        <strain evidence="4 5">SS33</strain>
    </source>
</reference>